<dbReference type="InterPro" id="IPR036220">
    <property type="entry name" value="UDP-Glc/GDP-Man_DH_C_sf"/>
</dbReference>
<dbReference type="InterPro" id="IPR008927">
    <property type="entry name" value="6-PGluconate_DH-like_C_sf"/>
</dbReference>
<dbReference type="SUPFAM" id="SSF52413">
    <property type="entry name" value="UDP-glucose/GDP-mannose dehydrogenase C-terminal domain"/>
    <property type="match status" value="1"/>
</dbReference>
<dbReference type="RefSeq" id="WP_089684202.1">
    <property type="nucleotide sequence ID" value="NZ_FNFO01000007.1"/>
</dbReference>
<dbReference type="AlphaFoldDB" id="A0A1G9LCI6"/>
<dbReference type="GO" id="GO:0016616">
    <property type="term" value="F:oxidoreductase activity, acting on the CH-OH group of donors, NAD or NADP as acceptor"/>
    <property type="evidence" value="ECO:0007669"/>
    <property type="project" value="InterPro"/>
</dbReference>
<dbReference type="OrthoDB" id="9803238at2"/>
<dbReference type="SMART" id="SM00984">
    <property type="entry name" value="UDPG_MGDP_dh_C"/>
    <property type="match status" value="1"/>
</dbReference>
<evidence type="ECO:0000256" key="1">
    <source>
        <dbReference type="ARBA" id="ARBA00006601"/>
    </source>
</evidence>
<evidence type="ECO:0000256" key="2">
    <source>
        <dbReference type="ARBA" id="ARBA00023002"/>
    </source>
</evidence>
<evidence type="ECO:0000256" key="4">
    <source>
        <dbReference type="PIRNR" id="PIRNR000124"/>
    </source>
</evidence>
<keyword evidence="7" id="KW-1185">Reference proteome</keyword>
<comment type="similarity">
    <text evidence="1 4">Belongs to the UDP-glucose/GDP-mannose dehydrogenase family.</text>
</comment>
<dbReference type="PIRSF" id="PIRSF000124">
    <property type="entry name" value="UDPglc_GDPman_dh"/>
    <property type="match status" value="1"/>
</dbReference>
<dbReference type="InterPro" id="IPR014027">
    <property type="entry name" value="UDP-Glc/GDP-Man_DH_C"/>
</dbReference>
<dbReference type="InterPro" id="IPR036291">
    <property type="entry name" value="NAD(P)-bd_dom_sf"/>
</dbReference>
<sequence length="434" mass="47716">MSKILTFPALQSKQAAISVIGLGYVGLPIALALGQHFRVIGFDHETRRIDALKRGQDLSGELPAEDFRGADVTFTDQAADLQQARFHIVAVPTPIDSHNNPDLRWLEAASRSIGNVLQPGDVVVYESTVYPGCTEEVCVPILEATSGLTFPDDFKVGYSPERINPGDRVHTLRKVTKVVAGCDQEALAVIAQVYETIVEAGLHCVSSIKVAEAAKVIENTQRDLNIALMNELSMVFDRMGINTHEVLEAAGTKWNFLKFTPGLVGGHCVGVDPYYLTYKSQELGHLPKVILSGRQINDGMAAWVAKKTVQRIVKIGKDIVGARVLVLGIAFKENVRDIRNSKVADLVAELRDFGVDVDVMDPLPDPEDVRHEYGIELIEQPRGPYEAIVLAVAHTAFEQVDDTWLHTHLTTPGVLIDLKGELRARISEVDYWSL</sequence>
<dbReference type="NCBIfam" id="TIGR03026">
    <property type="entry name" value="NDP-sugDHase"/>
    <property type="match status" value="1"/>
</dbReference>
<dbReference type="GO" id="GO:0000271">
    <property type="term" value="P:polysaccharide biosynthetic process"/>
    <property type="evidence" value="ECO:0007669"/>
    <property type="project" value="InterPro"/>
</dbReference>
<dbReference type="EMBL" id="FNFO01000007">
    <property type="protein sequence ID" value="SDL59678.1"/>
    <property type="molecule type" value="Genomic_DNA"/>
</dbReference>
<proteinExistence type="inferred from homology"/>
<dbReference type="Proteomes" id="UP000198510">
    <property type="component" value="Unassembled WGS sequence"/>
</dbReference>
<dbReference type="InterPro" id="IPR017476">
    <property type="entry name" value="UDP-Glc/GDP-Man"/>
</dbReference>
<dbReference type="InterPro" id="IPR028359">
    <property type="entry name" value="UDP_ManNAc/GlcNAc_DH"/>
</dbReference>
<gene>
    <name evidence="6" type="ORF">SAMN05421823_1077</name>
</gene>
<protein>
    <submittedName>
        <fullName evidence="6">UDP-N-acetyl-D-galactosamine dehydrogenase</fullName>
    </submittedName>
</protein>
<dbReference type="STRING" id="1075417.SAMN05421823_1077"/>
<dbReference type="Pfam" id="PF03720">
    <property type="entry name" value="UDPG_MGDP_dh_C"/>
    <property type="match status" value="1"/>
</dbReference>
<evidence type="ECO:0000256" key="3">
    <source>
        <dbReference type="ARBA" id="ARBA00023027"/>
    </source>
</evidence>
<dbReference type="PIRSF" id="PIRSF500136">
    <property type="entry name" value="UDP_ManNAc_DH"/>
    <property type="match status" value="1"/>
</dbReference>
<dbReference type="SUPFAM" id="SSF48179">
    <property type="entry name" value="6-phosphogluconate dehydrogenase C-terminal domain-like"/>
    <property type="match status" value="1"/>
</dbReference>
<dbReference type="InterPro" id="IPR014026">
    <property type="entry name" value="UDP-Glc/GDP-Man_DH_dimer"/>
</dbReference>
<dbReference type="PANTHER" id="PTHR43491">
    <property type="entry name" value="UDP-N-ACETYL-D-MANNOSAMINE DEHYDROGENASE"/>
    <property type="match status" value="1"/>
</dbReference>
<dbReference type="Pfam" id="PF03721">
    <property type="entry name" value="UDPG_MGDP_dh_N"/>
    <property type="match status" value="1"/>
</dbReference>
<keyword evidence="3" id="KW-0520">NAD</keyword>
<evidence type="ECO:0000259" key="5">
    <source>
        <dbReference type="SMART" id="SM00984"/>
    </source>
</evidence>
<dbReference type="Pfam" id="PF00984">
    <property type="entry name" value="UDPG_MGDP_dh"/>
    <property type="match status" value="1"/>
</dbReference>
<dbReference type="SUPFAM" id="SSF51735">
    <property type="entry name" value="NAD(P)-binding Rossmann-fold domains"/>
    <property type="match status" value="1"/>
</dbReference>
<feature type="domain" description="UDP-glucose/GDP-mannose dehydrogenase C-terminal" evidence="5">
    <location>
        <begin position="325"/>
        <end position="424"/>
    </location>
</feature>
<reference evidence="6 7" key="1">
    <citation type="submission" date="2016-10" db="EMBL/GenBank/DDBJ databases">
        <authorList>
            <person name="de Groot N.N."/>
        </authorList>
    </citation>
    <scope>NUCLEOTIDE SEQUENCE [LARGE SCALE GENOMIC DNA]</scope>
    <source>
        <strain evidence="6 7">DSM 25186</strain>
    </source>
</reference>
<accession>A0A1G9LCI6</accession>
<keyword evidence="2" id="KW-0560">Oxidoreductase</keyword>
<dbReference type="Gene3D" id="3.40.50.720">
    <property type="entry name" value="NAD(P)-binding Rossmann-like Domain"/>
    <property type="match status" value="2"/>
</dbReference>
<name>A0A1G9LCI6_9BACT</name>
<dbReference type="GO" id="GO:0016628">
    <property type="term" value="F:oxidoreductase activity, acting on the CH-CH group of donors, NAD or NADP as acceptor"/>
    <property type="evidence" value="ECO:0007669"/>
    <property type="project" value="InterPro"/>
</dbReference>
<evidence type="ECO:0000313" key="6">
    <source>
        <dbReference type="EMBL" id="SDL59678.1"/>
    </source>
</evidence>
<dbReference type="InterPro" id="IPR001732">
    <property type="entry name" value="UDP-Glc/GDP-Man_DH_N"/>
</dbReference>
<organism evidence="6 7">
    <name type="scientific">Catalinimonas alkaloidigena</name>
    <dbReference type="NCBI Taxonomy" id="1075417"/>
    <lineage>
        <taxon>Bacteria</taxon>
        <taxon>Pseudomonadati</taxon>
        <taxon>Bacteroidota</taxon>
        <taxon>Cytophagia</taxon>
        <taxon>Cytophagales</taxon>
        <taxon>Catalimonadaceae</taxon>
        <taxon>Catalinimonas</taxon>
    </lineage>
</organism>
<dbReference type="GO" id="GO:0051287">
    <property type="term" value="F:NAD binding"/>
    <property type="evidence" value="ECO:0007669"/>
    <property type="project" value="InterPro"/>
</dbReference>
<evidence type="ECO:0000313" key="7">
    <source>
        <dbReference type="Proteomes" id="UP000198510"/>
    </source>
</evidence>
<dbReference type="PANTHER" id="PTHR43491:SF2">
    <property type="entry name" value="UDP-N-ACETYL-D-MANNOSAMINE DEHYDROGENASE"/>
    <property type="match status" value="1"/>
</dbReference>